<dbReference type="EMBL" id="DF974330">
    <property type="protein sequence ID" value="GAU47592.1"/>
    <property type="molecule type" value="Genomic_DNA"/>
</dbReference>
<keyword evidence="4" id="KW-1185">Reference proteome</keyword>
<dbReference type="Proteomes" id="UP000242715">
    <property type="component" value="Unassembled WGS sequence"/>
</dbReference>
<evidence type="ECO:0000256" key="1">
    <source>
        <dbReference type="SAM" id="MobiDB-lite"/>
    </source>
</evidence>
<name>A0A2Z6PDS0_TRISU</name>
<reference evidence="4" key="1">
    <citation type="journal article" date="2017" name="Front. Plant Sci.">
        <title>Climate Clever Clovers: New Paradigm to Reduce the Environmental Footprint of Ruminants by Breeding Low Methanogenic Forages Utilizing Haplotype Variation.</title>
        <authorList>
            <person name="Kaur P."/>
            <person name="Appels R."/>
            <person name="Bayer P.E."/>
            <person name="Keeble-Gagnere G."/>
            <person name="Wang J."/>
            <person name="Hirakawa H."/>
            <person name="Shirasawa K."/>
            <person name="Vercoe P."/>
            <person name="Stefanova K."/>
            <person name="Durmic Z."/>
            <person name="Nichols P."/>
            <person name="Revell C."/>
            <person name="Isobe S.N."/>
            <person name="Edwards D."/>
            <person name="Erskine W."/>
        </authorList>
    </citation>
    <scope>NUCLEOTIDE SEQUENCE [LARGE SCALE GENOMIC DNA]</scope>
    <source>
        <strain evidence="4">cv. Daliak</strain>
    </source>
</reference>
<evidence type="ECO:0000313" key="4">
    <source>
        <dbReference type="Proteomes" id="UP000242715"/>
    </source>
</evidence>
<keyword evidence="2" id="KW-1133">Transmembrane helix</keyword>
<evidence type="ECO:0000256" key="2">
    <source>
        <dbReference type="SAM" id="Phobius"/>
    </source>
</evidence>
<keyword evidence="2" id="KW-0812">Transmembrane</keyword>
<feature type="region of interest" description="Disordered" evidence="1">
    <location>
        <begin position="22"/>
        <end position="69"/>
    </location>
</feature>
<feature type="transmembrane region" description="Helical" evidence="2">
    <location>
        <begin position="155"/>
        <end position="176"/>
    </location>
</feature>
<gene>
    <name evidence="3" type="ORF">TSUD_186040</name>
</gene>
<keyword evidence="2" id="KW-0472">Membrane</keyword>
<evidence type="ECO:0000313" key="3">
    <source>
        <dbReference type="EMBL" id="GAU47592.1"/>
    </source>
</evidence>
<proteinExistence type="predicted"/>
<accession>A0A2Z6PDS0</accession>
<feature type="compositionally biased region" description="Basic and acidic residues" evidence="1">
    <location>
        <begin position="44"/>
        <end position="56"/>
    </location>
</feature>
<feature type="transmembrane region" description="Helical" evidence="2">
    <location>
        <begin position="188"/>
        <end position="211"/>
    </location>
</feature>
<sequence>MVVGPHHICGSKFRPLTITGFKGRDRNDDSVTSGNEVKIRKSSVRIEENREVKSESPKTPNVPLSGASDANESLEESSVIHKLFKKWVTILCSPSSNQGVEESLGEPPPEILSKTSQGMQRTEKNQTLKVVWSAFQSLDATIKIPFLILIGKEGVCSFLIVKLLSAPFFLAVNAIYGPEVSKELTPLWIIGPFVVALYIMMVRVLWSLYVYSFKQTVKVRLQLY</sequence>
<protein>
    <submittedName>
        <fullName evidence="3">Uncharacterized protein</fullName>
    </submittedName>
</protein>
<dbReference type="OrthoDB" id="748739at2759"/>
<dbReference type="PANTHER" id="PTHR48223">
    <property type="entry name" value="DEFECTIVE 2759, PUTATIVE ISOFORM 1-RELATED"/>
    <property type="match status" value="1"/>
</dbReference>
<dbReference type="PANTHER" id="PTHR48223:SF1">
    <property type="entry name" value="ABC TRANSMEMBRANE TYPE-1 DOMAIN-CONTAINING PROTEIN"/>
    <property type="match status" value="1"/>
</dbReference>
<organism evidence="3 4">
    <name type="scientific">Trifolium subterraneum</name>
    <name type="common">Subterranean clover</name>
    <dbReference type="NCBI Taxonomy" id="3900"/>
    <lineage>
        <taxon>Eukaryota</taxon>
        <taxon>Viridiplantae</taxon>
        <taxon>Streptophyta</taxon>
        <taxon>Embryophyta</taxon>
        <taxon>Tracheophyta</taxon>
        <taxon>Spermatophyta</taxon>
        <taxon>Magnoliopsida</taxon>
        <taxon>eudicotyledons</taxon>
        <taxon>Gunneridae</taxon>
        <taxon>Pentapetalae</taxon>
        <taxon>rosids</taxon>
        <taxon>fabids</taxon>
        <taxon>Fabales</taxon>
        <taxon>Fabaceae</taxon>
        <taxon>Papilionoideae</taxon>
        <taxon>50 kb inversion clade</taxon>
        <taxon>NPAAA clade</taxon>
        <taxon>Hologalegina</taxon>
        <taxon>IRL clade</taxon>
        <taxon>Trifolieae</taxon>
        <taxon>Trifolium</taxon>
    </lineage>
</organism>
<dbReference type="AlphaFoldDB" id="A0A2Z6PDS0"/>